<proteinExistence type="predicted"/>
<evidence type="ECO:0000313" key="2">
    <source>
        <dbReference type="Proteomes" id="UP000301309"/>
    </source>
</evidence>
<accession>A0A4D4KSX8</accession>
<gene>
    <name evidence="1" type="ORF">SVIO_024050</name>
</gene>
<protein>
    <recommendedName>
        <fullName evidence="3">ABC transporter ATP-binding protein</fullName>
    </recommendedName>
</protein>
<reference evidence="1 2" key="1">
    <citation type="journal article" date="2020" name="Int. J. Syst. Evol. Microbiol.">
        <title>Reclassification of Streptomyces castelarensis and Streptomyces sporoclivatus as later heterotypic synonyms of Streptomyces antimycoticus.</title>
        <authorList>
            <person name="Komaki H."/>
            <person name="Tamura T."/>
        </authorList>
    </citation>
    <scope>NUCLEOTIDE SEQUENCE [LARGE SCALE GENOMIC DNA]</scope>
    <source>
        <strain evidence="1 2">NBRC 13459</strain>
    </source>
</reference>
<name>A0A4D4KSX8_STRVO</name>
<dbReference type="AlphaFoldDB" id="A0A4D4KSX8"/>
<evidence type="ECO:0000313" key="1">
    <source>
        <dbReference type="EMBL" id="GDY51782.1"/>
    </source>
</evidence>
<comment type="caution">
    <text evidence="1">The sequence shown here is derived from an EMBL/GenBank/DDBJ whole genome shotgun (WGS) entry which is preliminary data.</text>
</comment>
<organism evidence="1 2">
    <name type="scientific">Streptomyces violaceusniger</name>
    <dbReference type="NCBI Taxonomy" id="68280"/>
    <lineage>
        <taxon>Bacteria</taxon>
        <taxon>Bacillati</taxon>
        <taxon>Actinomycetota</taxon>
        <taxon>Actinomycetes</taxon>
        <taxon>Kitasatosporales</taxon>
        <taxon>Streptomycetaceae</taxon>
        <taxon>Streptomyces</taxon>
        <taxon>Streptomyces violaceusniger group</taxon>
    </lineage>
</organism>
<keyword evidence="2" id="KW-1185">Reference proteome</keyword>
<dbReference type="Proteomes" id="UP000301309">
    <property type="component" value="Unassembled WGS sequence"/>
</dbReference>
<evidence type="ECO:0008006" key="3">
    <source>
        <dbReference type="Google" id="ProtNLM"/>
    </source>
</evidence>
<dbReference type="EMBL" id="BJHW01000001">
    <property type="protein sequence ID" value="GDY51782.1"/>
    <property type="molecule type" value="Genomic_DNA"/>
</dbReference>
<sequence length="168" mass="18124">MRWQPVQQRRQECPIARPEPDLLLAELVREAGGDTVKVATRGPARSRDVLAGPGVDITGQVGSEELHVTGLTTREIGLKAAEHGIPLFELSRRTVSLEAAFMDLTRDAKEALNLIGDTGRQDLGELRRVLGVLREVADSPSSEPLLSPQPDIVDIDMLCAGVRTSPGS</sequence>